<evidence type="ECO:0000256" key="6">
    <source>
        <dbReference type="ARBA" id="ARBA00023136"/>
    </source>
</evidence>
<keyword evidence="6 11" id="KW-0472">Membrane</keyword>
<evidence type="ECO:0000256" key="11">
    <source>
        <dbReference type="SAM" id="Phobius"/>
    </source>
</evidence>
<gene>
    <name evidence="14" type="ORF">PoB_003689000</name>
</gene>
<proteinExistence type="predicted"/>
<evidence type="ECO:0000256" key="4">
    <source>
        <dbReference type="ARBA" id="ARBA00022989"/>
    </source>
</evidence>
<sequence>MPANSTRRSSRMIKDMMTARESILSVLIFAAMFAFSQCKDSVPVLCTVEDAESVPEGLDPLPIAQELLSRENHPFEIVRTVIHSKGTVEDAESVPEGLDPLPIAQELLSRENHPFEIVRTVIHSKVSLNTSQQLREIQWSQCDELLIIAPCDKASTLIGWIEGVSLGNSSVPPTLVFEPNLQPCKLTMQDAHILQLSGSLETTRAIAKTLLQEGLQWRKVILIHDDTLTPAQLSLIRLELATSSVQVQVLDMHLQHKNGDFRQGFLAALKTDREHHIMLALAETEMSEILLQAKSLDLLQPHHYWILVSATSCAVSLSEPVSNSSNVLLLAWTHVIWKNVTNPPCSGHILDGFANSTMEDGKCVQFCFFSKSIILLQEKALSNCPDLAKKQAESDHWGTVESTPASRRPKLKSHLLAVGIYVILHRTEYYAFGDTQQLGSTCGTSPPILLTGPIERTQDKLSIWTADGNVTFDQTSGQLESFGLQVCSTDSFSPNGYSYVARWTNEQGFQTVEGPLYRNTFRDFSNSKDKLIVSTREAPPFVIKVKSGTEITFEGLCIDILDELAARLSFNYTIVEVEDEKWGSMDENKEWNGVVRQVMDKKASIGVGPISLMSDREKVVDYTTPYAEEGTVFMTLKPGMDKKAFFQLFRPFQLIVWIFLVLMTVGFMFAIYIVEGTSPFSGQKRGALDCIWAVYGYAVGQGTAFDLSSSSARLVLGTFWVVIIIFTSTYTADLAAVLTVNTQEEPMNTLAQLESQSEIMPLIEQGSNLQTLFFSASNGIYYDVAQMMTDMPVVTNFKDAMKMVEERNMAYISDMSQIDYIVGQDCDKFSRGEGVFNTGGLGFIVPKNAPYLPAFDGIIVKLLEAGILDEWRRKWWSHDGQTCKPEALVGTGRKLALIYLAGPLYVFAGTSGLGLLLALVEWAWRTNKCRKIRGRLRPKKKRGDVPEGHADHELVD</sequence>
<dbReference type="Proteomes" id="UP000735302">
    <property type="component" value="Unassembled WGS sequence"/>
</dbReference>
<keyword evidence="9" id="KW-1071">Ligand-gated ion channel</keyword>
<dbReference type="Pfam" id="PF10613">
    <property type="entry name" value="Lig_chan-Glu_bd"/>
    <property type="match status" value="1"/>
</dbReference>
<feature type="transmembrane region" description="Helical" evidence="11">
    <location>
        <begin position="717"/>
        <end position="740"/>
    </location>
</feature>
<dbReference type="PANTHER" id="PTHR18966">
    <property type="entry name" value="IONOTROPIC GLUTAMATE RECEPTOR"/>
    <property type="match status" value="1"/>
</dbReference>
<evidence type="ECO:0000256" key="2">
    <source>
        <dbReference type="ARBA" id="ARBA00022448"/>
    </source>
</evidence>
<dbReference type="SMART" id="SM00918">
    <property type="entry name" value="Lig_chan-Glu_bd"/>
    <property type="match status" value="1"/>
</dbReference>
<keyword evidence="15" id="KW-1185">Reference proteome</keyword>
<dbReference type="Gene3D" id="3.40.190.10">
    <property type="entry name" value="Periplasmic binding protein-like II"/>
    <property type="match status" value="3"/>
</dbReference>
<feature type="transmembrane region" description="Helical" evidence="11">
    <location>
        <begin position="654"/>
        <end position="674"/>
    </location>
</feature>
<evidence type="ECO:0000256" key="5">
    <source>
        <dbReference type="ARBA" id="ARBA00023065"/>
    </source>
</evidence>
<keyword evidence="7 14" id="KW-0675">Receptor</keyword>
<dbReference type="Gene3D" id="3.40.50.2300">
    <property type="match status" value="1"/>
</dbReference>
<evidence type="ECO:0000256" key="10">
    <source>
        <dbReference type="ARBA" id="ARBA00023303"/>
    </source>
</evidence>
<keyword evidence="5" id="KW-0406">Ion transport</keyword>
<keyword evidence="3 11" id="KW-0812">Transmembrane</keyword>
<evidence type="ECO:0000256" key="8">
    <source>
        <dbReference type="ARBA" id="ARBA00023180"/>
    </source>
</evidence>
<protein>
    <submittedName>
        <fullName evidence="14">Glutamate receptor ionotropic, kainate 3</fullName>
    </submittedName>
</protein>
<organism evidence="14 15">
    <name type="scientific">Plakobranchus ocellatus</name>
    <dbReference type="NCBI Taxonomy" id="259542"/>
    <lineage>
        <taxon>Eukaryota</taxon>
        <taxon>Metazoa</taxon>
        <taxon>Spiralia</taxon>
        <taxon>Lophotrochozoa</taxon>
        <taxon>Mollusca</taxon>
        <taxon>Gastropoda</taxon>
        <taxon>Heterobranchia</taxon>
        <taxon>Euthyneura</taxon>
        <taxon>Panpulmonata</taxon>
        <taxon>Sacoglossa</taxon>
        <taxon>Placobranchoidea</taxon>
        <taxon>Plakobranchidae</taxon>
        <taxon>Plakobranchus</taxon>
    </lineage>
</organism>
<evidence type="ECO:0000256" key="9">
    <source>
        <dbReference type="ARBA" id="ARBA00023286"/>
    </source>
</evidence>
<dbReference type="Gene3D" id="1.10.287.70">
    <property type="match status" value="1"/>
</dbReference>
<reference evidence="14 15" key="1">
    <citation type="journal article" date="2021" name="Elife">
        <title>Chloroplast acquisition without the gene transfer in kleptoplastic sea slugs, Plakobranchus ocellatus.</title>
        <authorList>
            <person name="Maeda T."/>
            <person name="Takahashi S."/>
            <person name="Yoshida T."/>
            <person name="Shimamura S."/>
            <person name="Takaki Y."/>
            <person name="Nagai Y."/>
            <person name="Toyoda A."/>
            <person name="Suzuki Y."/>
            <person name="Arimoto A."/>
            <person name="Ishii H."/>
            <person name="Satoh N."/>
            <person name="Nishiyama T."/>
            <person name="Hasebe M."/>
            <person name="Maruyama T."/>
            <person name="Minagawa J."/>
            <person name="Obokata J."/>
            <person name="Shigenobu S."/>
        </authorList>
    </citation>
    <scope>NUCLEOTIDE SEQUENCE [LARGE SCALE GENOMIC DNA]</scope>
</reference>
<dbReference type="FunFam" id="3.40.190.10:FF:000024">
    <property type="entry name" value="Glutamate receptor, ionotropic, delta 1"/>
    <property type="match status" value="1"/>
</dbReference>
<feature type="domain" description="Ionotropic glutamate receptor C-terminal" evidence="12">
    <location>
        <begin position="530"/>
        <end position="878"/>
    </location>
</feature>
<feature type="transmembrane region" description="Helical" evidence="11">
    <location>
        <begin position="897"/>
        <end position="924"/>
    </location>
</feature>
<dbReference type="SMART" id="SM00079">
    <property type="entry name" value="PBPe"/>
    <property type="match status" value="1"/>
</dbReference>
<keyword evidence="10" id="KW-0407">Ion channel</keyword>
<dbReference type="InterPro" id="IPR015683">
    <property type="entry name" value="Ionotropic_Glu_rcpt"/>
</dbReference>
<feature type="domain" description="Ionotropic glutamate receptor L-glutamate and glycine-binding" evidence="13">
    <location>
        <begin position="540"/>
        <end position="600"/>
    </location>
</feature>
<dbReference type="GO" id="GO:0016020">
    <property type="term" value="C:membrane"/>
    <property type="evidence" value="ECO:0007669"/>
    <property type="project" value="UniProtKB-SubCell"/>
</dbReference>
<evidence type="ECO:0000256" key="7">
    <source>
        <dbReference type="ARBA" id="ARBA00023170"/>
    </source>
</evidence>
<keyword evidence="2" id="KW-0813">Transport</keyword>
<dbReference type="InterPro" id="IPR001320">
    <property type="entry name" value="Iontro_rcpt_C"/>
</dbReference>
<evidence type="ECO:0000313" key="14">
    <source>
        <dbReference type="EMBL" id="GFO10385.1"/>
    </source>
</evidence>
<dbReference type="Pfam" id="PF00060">
    <property type="entry name" value="Lig_chan"/>
    <property type="match status" value="1"/>
</dbReference>
<comment type="caution">
    <text evidence="14">The sequence shown here is derived from an EMBL/GenBank/DDBJ whole genome shotgun (WGS) entry which is preliminary data.</text>
</comment>
<evidence type="ECO:0000259" key="13">
    <source>
        <dbReference type="SMART" id="SM00918"/>
    </source>
</evidence>
<evidence type="ECO:0000256" key="1">
    <source>
        <dbReference type="ARBA" id="ARBA00004141"/>
    </source>
</evidence>
<keyword evidence="4 11" id="KW-1133">Transmembrane helix</keyword>
<dbReference type="EMBL" id="BLXT01004163">
    <property type="protein sequence ID" value="GFO10385.1"/>
    <property type="molecule type" value="Genomic_DNA"/>
</dbReference>
<dbReference type="GO" id="GO:0015276">
    <property type="term" value="F:ligand-gated monoatomic ion channel activity"/>
    <property type="evidence" value="ECO:0007669"/>
    <property type="project" value="InterPro"/>
</dbReference>
<name>A0AAV4ASU5_9GAST</name>
<evidence type="ECO:0000313" key="15">
    <source>
        <dbReference type="Proteomes" id="UP000735302"/>
    </source>
</evidence>
<dbReference type="InterPro" id="IPR019594">
    <property type="entry name" value="Glu/Gly-bd"/>
</dbReference>
<keyword evidence="8" id="KW-0325">Glycoprotein</keyword>
<dbReference type="SUPFAM" id="SSF53850">
    <property type="entry name" value="Periplasmic binding protein-like II"/>
    <property type="match status" value="1"/>
</dbReference>
<accession>A0AAV4ASU5</accession>
<evidence type="ECO:0000259" key="12">
    <source>
        <dbReference type="SMART" id="SM00079"/>
    </source>
</evidence>
<comment type="subcellular location">
    <subcellularLocation>
        <location evidence="1">Membrane</location>
        <topology evidence="1">Multi-pass membrane protein</topology>
    </subcellularLocation>
</comment>
<dbReference type="AlphaFoldDB" id="A0AAV4ASU5"/>
<evidence type="ECO:0000256" key="3">
    <source>
        <dbReference type="ARBA" id="ARBA00022692"/>
    </source>
</evidence>